<proteinExistence type="predicted"/>
<evidence type="ECO:0000256" key="1">
    <source>
        <dbReference type="SAM" id="Phobius"/>
    </source>
</evidence>
<feature type="transmembrane region" description="Helical" evidence="1">
    <location>
        <begin position="87"/>
        <end position="110"/>
    </location>
</feature>
<evidence type="ECO:0000313" key="3">
    <source>
        <dbReference type="Proteomes" id="UP000019222"/>
    </source>
</evidence>
<dbReference type="EMBL" id="CP004353">
    <property type="protein sequence ID" value="AHI22187.1"/>
    <property type="molecule type" value="Genomic_DNA"/>
</dbReference>
<feature type="transmembrane region" description="Helical" evidence="1">
    <location>
        <begin position="46"/>
        <end position="67"/>
    </location>
</feature>
<feature type="transmembrane region" description="Helical" evidence="1">
    <location>
        <begin position="122"/>
        <end position="140"/>
    </location>
</feature>
<keyword evidence="1" id="KW-0812">Transmembrane</keyword>
<sequence length="149" mass="15560">MLENIGGIPAHPLFVHLAVVAVPVAALVFLVSLVRPDTKAWRVTNGCFAVLAVASTILARSTGEGLLKAMGFSEEDPGKLADHAQFANYMTASVFAFAALVVVLVVLLWLGKSKTAATILKVLAAIAAIAVIVTTVMTGHEGAVQTWTH</sequence>
<dbReference type="AlphaFoldDB" id="W5XYZ3"/>
<dbReference type="RefSeq" id="WP_025252230.1">
    <property type="nucleotide sequence ID" value="NZ_CP004353.1"/>
</dbReference>
<dbReference type="STRING" id="1224164.B843_03990"/>
<evidence type="ECO:0000313" key="2">
    <source>
        <dbReference type="EMBL" id="AHI22187.1"/>
    </source>
</evidence>
<accession>W5XYZ3</accession>
<reference evidence="2 3" key="1">
    <citation type="submission" date="2013-02" db="EMBL/GenBank/DDBJ databases">
        <title>The complete genome sequence of Corynebacterium vitaeruminis DSM 20294.</title>
        <authorList>
            <person name="Ruckert C."/>
            <person name="Albersmeier A."/>
            <person name="Kalinowski J."/>
        </authorList>
    </citation>
    <scope>NUCLEOTIDE SEQUENCE [LARGE SCALE GENOMIC DNA]</scope>
    <source>
        <strain evidence="3">ATCC 10234</strain>
    </source>
</reference>
<dbReference type="HOGENOM" id="CLU_112849_0_0_11"/>
<name>W5XYZ3_9CORY</name>
<dbReference type="KEGG" id="cvt:B843_03990"/>
<keyword evidence="3" id="KW-1185">Reference proteome</keyword>
<keyword evidence="1" id="KW-0472">Membrane</keyword>
<dbReference type="Proteomes" id="UP000019222">
    <property type="component" value="Chromosome"/>
</dbReference>
<organism evidence="2 3">
    <name type="scientific">Corynebacterium vitaeruminis DSM 20294</name>
    <dbReference type="NCBI Taxonomy" id="1224164"/>
    <lineage>
        <taxon>Bacteria</taxon>
        <taxon>Bacillati</taxon>
        <taxon>Actinomycetota</taxon>
        <taxon>Actinomycetes</taxon>
        <taxon>Mycobacteriales</taxon>
        <taxon>Corynebacteriaceae</taxon>
        <taxon>Corynebacterium</taxon>
    </lineage>
</organism>
<feature type="transmembrane region" description="Helical" evidence="1">
    <location>
        <begin position="13"/>
        <end position="34"/>
    </location>
</feature>
<gene>
    <name evidence="2" type="ORF">B843_03990</name>
</gene>
<keyword evidence="1" id="KW-1133">Transmembrane helix</keyword>
<dbReference type="eggNOG" id="ENOG5032MNK">
    <property type="taxonomic scope" value="Bacteria"/>
</dbReference>
<dbReference type="PATRIC" id="fig|1224164.3.peg.789"/>
<evidence type="ECO:0008006" key="4">
    <source>
        <dbReference type="Google" id="ProtNLM"/>
    </source>
</evidence>
<protein>
    <recommendedName>
        <fullName evidence="4">DUF2231 domain-containing protein</fullName>
    </recommendedName>
</protein>